<dbReference type="Proteomes" id="UP000663868">
    <property type="component" value="Unassembled WGS sequence"/>
</dbReference>
<keyword evidence="1" id="KW-1133">Transmembrane helix</keyword>
<feature type="signal peptide" evidence="2">
    <location>
        <begin position="1"/>
        <end position="24"/>
    </location>
</feature>
<evidence type="ECO:0000259" key="3">
    <source>
        <dbReference type="Pfam" id="PF00087"/>
    </source>
</evidence>
<keyword evidence="1" id="KW-0472">Membrane</keyword>
<reference evidence="5" key="1">
    <citation type="submission" date="2021-02" db="EMBL/GenBank/DDBJ databases">
        <authorList>
            <person name="Nowell W R."/>
        </authorList>
    </citation>
    <scope>NUCLEOTIDE SEQUENCE</scope>
</reference>
<proteinExistence type="predicted"/>
<evidence type="ECO:0000313" key="4">
    <source>
        <dbReference type="EMBL" id="CAF1440719.1"/>
    </source>
</evidence>
<feature type="chain" id="PRO_5036235127" description="Snake toxin/toxin-like domain-containing protein" evidence="2">
    <location>
        <begin position="25"/>
        <end position="120"/>
    </location>
</feature>
<feature type="domain" description="Snake toxin/toxin-like" evidence="3">
    <location>
        <begin position="25"/>
        <end position="92"/>
    </location>
</feature>
<dbReference type="SUPFAM" id="SSF57302">
    <property type="entry name" value="Snake toxin-like"/>
    <property type="match status" value="1"/>
</dbReference>
<feature type="transmembrane region" description="Helical" evidence="1">
    <location>
        <begin position="97"/>
        <end position="118"/>
    </location>
</feature>
<dbReference type="InterPro" id="IPR045860">
    <property type="entry name" value="Snake_toxin-like_sf"/>
</dbReference>
<evidence type="ECO:0000256" key="1">
    <source>
        <dbReference type="SAM" id="Phobius"/>
    </source>
</evidence>
<comment type="caution">
    <text evidence="5">The sequence shown here is derived from an EMBL/GenBank/DDBJ whole genome shotgun (WGS) entry which is preliminary data.</text>
</comment>
<dbReference type="InterPro" id="IPR035076">
    <property type="entry name" value="Toxin/TOLIP"/>
</dbReference>
<keyword evidence="2" id="KW-0732">Signal</keyword>
<dbReference type="EMBL" id="CAJNOE010001653">
    <property type="protein sequence ID" value="CAF1440719.1"/>
    <property type="molecule type" value="Genomic_DNA"/>
</dbReference>
<dbReference type="Pfam" id="PF00087">
    <property type="entry name" value="Toxin_TOLIP"/>
    <property type="match status" value="1"/>
</dbReference>
<evidence type="ECO:0000313" key="5">
    <source>
        <dbReference type="EMBL" id="CAF3871203.1"/>
    </source>
</evidence>
<organism evidence="5 6">
    <name type="scientific">Adineta steineri</name>
    <dbReference type="NCBI Taxonomy" id="433720"/>
    <lineage>
        <taxon>Eukaryota</taxon>
        <taxon>Metazoa</taxon>
        <taxon>Spiralia</taxon>
        <taxon>Gnathifera</taxon>
        <taxon>Rotifera</taxon>
        <taxon>Eurotatoria</taxon>
        <taxon>Bdelloidea</taxon>
        <taxon>Adinetida</taxon>
        <taxon>Adinetidae</taxon>
        <taxon>Adineta</taxon>
    </lineage>
</organism>
<dbReference type="Gene3D" id="2.10.60.10">
    <property type="entry name" value="CD59"/>
    <property type="match status" value="1"/>
</dbReference>
<keyword evidence="1" id="KW-0812">Transmembrane</keyword>
<accession>A0A819FTE7</accession>
<dbReference type="Proteomes" id="UP000663860">
    <property type="component" value="Unassembled WGS sequence"/>
</dbReference>
<protein>
    <recommendedName>
        <fullName evidence="3">Snake toxin/toxin-like domain-containing protein</fullName>
    </recommendedName>
</protein>
<evidence type="ECO:0000313" key="6">
    <source>
        <dbReference type="Proteomes" id="UP000663868"/>
    </source>
</evidence>
<gene>
    <name evidence="4" type="ORF">IZO911_LOCUS41780</name>
    <name evidence="5" type="ORF">KXQ929_LOCUS21218</name>
</gene>
<sequence length="120" mass="12241">MALSLHSIGFSCIIFLTLLQVANGLVCYSCDDCSSVSSSTSTMNGTDSGGSCTKTTVGLLGITTVTRTYSAACVQFTTSVGGTYCCSTDLCNGSASLSSSLLLALALVTFATMSKMILIN</sequence>
<evidence type="ECO:0000256" key="2">
    <source>
        <dbReference type="SAM" id="SignalP"/>
    </source>
</evidence>
<dbReference type="EMBL" id="CAJOBB010001540">
    <property type="protein sequence ID" value="CAF3871203.1"/>
    <property type="molecule type" value="Genomic_DNA"/>
</dbReference>
<dbReference type="AlphaFoldDB" id="A0A819FTE7"/>
<name>A0A819FTE7_9BILA</name>